<name>A0A6J0BWB8_NEOLC</name>
<keyword evidence="1" id="KW-1185">Reference proteome</keyword>
<evidence type="ECO:0000313" key="1">
    <source>
        <dbReference type="Proteomes" id="UP000829291"/>
    </source>
</evidence>
<protein>
    <submittedName>
        <fullName evidence="2">Uncharacterized protein LOC107223549 isoform X1</fullName>
    </submittedName>
</protein>
<accession>A0A6J0BWB8</accession>
<dbReference type="RefSeq" id="XP_015518740.1">
    <property type="nucleotide sequence ID" value="XM_015663254.2"/>
</dbReference>
<gene>
    <name evidence="2" type="primary">LOC107223549</name>
</gene>
<reference evidence="2" key="1">
    <citation type="submission" date="2025-08" db="UniProtKB">
        <authorList>
            <consortium name="RefSeq"/>
        </authorList>
    </citation>
    <scope>IDENTIFICATION</scope>
    <source>
        <tissue evidence="2">Thorax and Abdomen</tissue>
    </source>
</reference>
<sequence length="120" mass="14241">MDNLQNLEERCEDAVFKVCDARERFSRKCAEGLDNYLFLKTRLVMKSIVLESIPLGLDFGIPSHIAEQVQKNCEQRQPVRCNWNDRAKQLQYMKDKIDELKIALKQVEDNRNFELSHHFR</sequence>
<dbReference type="OrthoDB" id="7692173at2759"/>
<evidence type="ECO:0000313" key="2">
    <source>
        <dbReference type="RefSeq" id="XP_015518740.1"/>
    </source>
</evidence>
<dbReference type="AlphaFoldDB" id="A0A6J0BWB8"/>
<dbReference type="KEGG" id="nlo:107223549"/>
<organism evidence="2">
    <name type="scientific">Neodiprion lecontei</name>
    <name type="common">Redheaded pine sawfly</name>
    <dbReference type="NCBI Taxonomy" id="441921"/>
    <lineage>
        <taxon>Eukaryota</taxon>
        <taxon>Metazoa</taxon>
        <taxon>Ecdysozoa</taxon>
        <taxon>Arthropoda</taxon>
        <taxon>Hexapoda</taxon>
        <taxon>Insecta</taxon>
        <taxon>Pterygota</taxon>
        <taxon>Neoptera</taxon>
        <taxon>Endopterygota</taxon>
        <taxon>Hymenoptera</taxon>
        <taxon>Tenthredinoidea</taxon>
        <taxon>Diprionidae</taxon>
        <taxon>Diprioninae</taxon>
        <taxon>Neodiprion</taxon>
    </lineage>
</organism>
<proteinExistence type="predicted"/>
<dbReference type="GeneID" id="107223549"/>
<dbReference type="Proteomes" id="UP000829291">
    <property type="component" value="Chromosome 7"/>
</dbReference>
<dbReference type="InParanoid" id="A0A6J0BWB8"/>